<proteinExistence type="predicted"/>
<reference evidence="1" key="2">
    <citation type="journal article" date="2021" name="Genome Biol. Evol.">
        <title>Developing a high-quality reference genome for a parasitic bivalve with doubly uniparental inheritance (Bivalvia: Unionida).</title>
        <authorList>
            <person name="Smith C.H."/>
        </authorList>
    </citation>
    <scope>NUCLEOTIDE SEQUENCE</scope>
    <source>
        <strain evidence="1">CHS0354</strain>
        <tissue evidence="1">Mantle</tissue>
    </source>
</reference>
<organism evidence="1 2">
    <name type="scientific">Potamilus streckersoni</name>
    <dbReference type="NCBI Taxonomy" id="2493646"/>
    <lineage>
        <taxon>Eukaryota</taxon>
        <taxon>Metazoa</taxon>
        <taxon>Spiralia</taxon>
        <taxon>Lophotrochozoa</taxon>
        <taxon>Mollusca</taxon>
        <taxon>Bivalvia</taxon>
        <taxon>Autobranchia</taxon>
        <taxon>Heteroconchia</taxon>
        <taxon>Palaeoheterodonta</taxon>
        <taxon>Unionida</taxon>
        <taxon>Unionoidea</taxon>
        <taxon>Unionidae</taxon>
        <taxon>Ambleminae</taxon>
        <taxon>Lampsilini</taxon>
        <taxon>Potamilus</taxon>
    </lineage>
</organism>
<protein>
    <submittedName>
        <fullName evidence="1">Uncharacterized protein</fullName>
    </submittedName>
</protein>
<dbReference type="Proteomes" id="UP001195483">
    <property type="component" value="Unassembled WGS sequence"/>
</dbReference>
<dbReference type="EMBL" id="JAEAOA010000854">
    <property type="protein sequence ID" value="KAK3590620.1"/>
    <property type="molecule type" value="Genomic_DNA"/>
</dbReference>
<sequence length="195" mass="20023">MTGSMVYLLTTHRIPFPRHQNHHLCQSVLNNNHGAIDASTSDGLTGVYVAFTDSTFSFLQDSMSTPASRVTDGGSIVDAISDDWLIGASVTCAASTSSSPSYLQSVSISIFADADDTVDAPSTDGIIASIVKDADDTVDAPYSDWLIGASVACTVSVSSCSSDLLSLSSVSIVADGNATVDALTPDRSPPAGPGL</sequence>
<comment type="caution">
    <text evidence="1">The sequence shown here is derived from an EMBL/GenBank/DDBJ whole genome shotgun (WGS) entry which is preliminary data.</text>
</comment>
<evidence type="ECO:0000313" key="2">
    <source>
        <dbReference type="Proteomes" id="UP001195483"/>
    </source>
</evidence>
<reference evidence="1" key="1">
    <citation type="journal article" date="2021" name="Genome Biol. Evol.">
        <title>A High-Quality Reference Genome for a Parasitic Bivalve with Doubly Uniparental Inheritance (Bivalvia: Unionida).</title>
        <authorList>
            <person name="Smith C.H."/>
        </authorList>
    </citation>
    <scope>NUCLEOTIDE SEQUENCE</scope>
    <source>
        <strain evidence="1">CHS0354</strain>
    </source>
</reference>
<reference evidence="1" key="3">
    <citation type="submission" date="2023-05" db="EMBL/GenBank/DDBJ databases">
        <authorList>
            <person name="Smith C.H."/>
        </authorList>
    </citation>
    <scope>NUCLEOTIDE SEQUENCE</scope>
    <source>
        <strain evidence="1">CHS0354</strain>
        <tissue evidence="1">Mantle</tissue>
    </source>
</reference>
<gene>
    <name evidence="1" type="ORF">CHS0354_013884</name>
</gene>
<evidence type="ECO:0000313" key="1">
    <source>
        <dbReference type="EMBL" id="KAK3590620.1"/>
    </source>
</evidence>
<name>A0AAE0SFX1_9BIVA</name>
<dbReference type="AlphaFoldDB" id="A0AAE0SFX1"/>
<keyword evidence="2" id="KW-1185">Reference proteome</keyword>
<accession>A0AAE0SFX1</accession>